<accession>A0A8J5YAX5</accession>
<comment type="caution">
    <text evidence="2">The sequence shown here is derived from an EMBL/GenBank/DDBJ whole genome shotgun (WGS) entry which is preliminary data.</text>
</comment>
<dbReference type="InterPro" id="IPR044824">
    <property type="entry name" value="MAIN-like"/>
</dbReference>
<evidence type="ECO:0000313" key="2">
    <source>
        <dbReference type="EMBL" id="KAG8485658.1"/>
    </source>
</evidence>
<dbReference type="GO" id="GO:0010073">
    <property type="term" value="P:meristem maintenance"/>
    <property type="evidence" value="ECO:0007669"/>
    <property type="project" value="InterPro"/>
</dbReference>
<dbReference type="Pfam" id="PF10536">
    <property type="entry name" value="PMD"/>
    <property type="match status" value="1"/>
</dbReference>
<dbReference type="InterPro" id="IPR019557">
    <property type="entry name" value="AminoTfrase-like_pln_mobile"/>
</dbReference>
<name>A0A8J5YAX5_9ROSI</name>
<reference evidence="2 3" key="1">
    <citation type="journal article" date="2021" name="bioRxiv">
        <title>The Gossypium anomalum genome as a resource for cotton improvement and evolutionary analysis of hybrid incompatibility.</title>
        <authorList>
            <person name="Grover C.E."/>
            <person name="Yuan D."/>
            <person name="Arick M.A."/>
            <person name="Miller E.R."/>
            <person name="Hu G."/>
            <person name="Peterson D.G."/>
            <person name="Wendel J.F."/>
            <person name="Udall J.A."/>
        </authorList>
    </citation>
    <scope>NUCLEOTIDE SEQUENCE [LARGE SCALE GENOMIC DNA]</scope>
    <source>
        <strain evidence="2">JFW-Udall</strain>
        <tissue evidence="2">Leaf</tissue>
    </source>
</reference>
<sequence>MAGSLICLDKKHILLDQMTMSVDRVLQYYIRNMSGSPSPLIENYLQEAGFWHVATIGRGCKLDPKLISALIERWRPETYTFHLPCEECTITLEDVQLQLGLPVDGYAVTGSAQSTNWGAICYELLGAIPDKISRGRIEMGWLRDTFLKPDNDSTKLERIQYARAYILEMIGGYLMPDLSRNRVHLRWLLKFVDFRAAGELSWGSAVLATLYREMCGATRPNKDKIRGCLSLLQSWARFRFPFLRPRVNHSYTFSLITRWNHSVSYVGIPTSLADIRLLLDQRSEAQVPLVNYVIMEMHQSDRVLRQFKFRQPIPVEPEVLDDEHKVD</sequence>
<gene>
    <name evidence="2" type="ORF">CXB51_018853</name>
</gene>
<organism evidence="2 3">
    <name type="scientific">Gossypium anomalum</name>
    <dbReference type="NCBI Taxonomy" id="47600"/>
    <lineage>
        <taxon>Eukaryota</taxon>
        <taxon>Viridiplantae</taxon>
        <taxon>Streptophyta</taxon>
        <taxon>Embryophyta</taxon>
        <taxon>Tracheophyta</taxon>
        <taxon>Spermatophyta</taxon>
        <taxon>Magnoliopsida</taxon>
        <taxon>eudicotyledons</taxon>
        <taxon>Gunneridae</taxon>
        <taxon>Pentapetalae</taxon>
        <taxon>rosids</taxon>
        <taxon>malvids</taxon>
        <taxon>Malvales</taxon>
        <taxon>Malvaceae</taxon>
        <taxon>Malvoideae</taxon>
        <taxon>Gossypium</taxon>
    </lineage>
</organism>
<evidence type="ECO:0000313" key="3">
    <source>
        <dbReference type="Proteomes" id="UP000701853"/>
    </source>
</evidence>
<keyword evidence="3" id="KW-1185">Reference proteome</keyword>
<dbReference type="OrthoDB" id="984736at2759"/>
<feature type="domain" description="Aminotransferase-like plant mobile" evidence="1">
    <location>
        <begin position="60"/>
        <end position="284"/>
    </location>
</feature>
<dbReference type="EMBL" id="JAHUZN010000008">
    <property type="protein sequence ID" value="KAG8485658.1"/>
    <property type="molecule type" value="Genomic_DNA"/>
</dbReference>
<dbReference type="Proteomes" id="UP000701853">
    <property type="component" value="Chromosome 8"/>
</dbReference>
<dbReference type="PANTHER" id="PTHR46033">
    <property type="entry name" value="PROTEIN MAIN-LIKE 2"/>
    <property type="match status" value="1"/>
</dbReference>
<dbReference type="AlphaFoldDB" id="A0A8J5YAX5"/>
<evidence type="ECO:0000259" key="1">
    <source>
        <dbReference type="Pfam" id="PF10536"/>
    </source>
</evidence>
<dbReference type="PANTHER" id="PTHR46033:SF8">
    <property type="entry name" value="PROTEIN MAINTENANCE OF MERISTEMS-LIKE"/>
    <property type="match status" value="1"/>
</dbReference>
<proteinExistence type="predicted"/>
<protein>
    <recommendedName>
        <fullName evidence="1">Aminotransferase-like plant mobile domain-containing protein</fullName>
    </recommendedName>
</protein>